<gene>
    <name evidence="1" type="ORF">PDE001_LOCUS2529</name>
</gene>
<keyword evidence="2" id="KW-1185">Reference proteome</keyword>
<dbReference type="Proteomes" id="UP001162029">
    <property type="component" value="Unassembled WGS sequence"/>
</dbReference>
<dbReference type="AlphaFoldDB" id="A0AAV0TGX4"/>
<evidence type="ECO:0000313" key="2">
    <source>
        <dbReference type="Proteomes" id="UP001162029"/>
    </source>
</evidence>
<proteinExistence type="predicted"/>
<reference evidence="1" key="1">
    <citation type="submission" date="2022-12" db="EMBL/GenBank/DDBJ databases">
        <authorList>
            <person name="Webb A."/>
        </authorList>
    </citation>
    <scope>NUCLEOTIDE SEQUENCE</scope>
    <source>
        <strain evidence="1">Pd1</strain>
    </source>
</reference>
<evidence type="ECO:0000313" key="1">
    <source>
        <dbReference type="EMBL" id="CAI5721759.1"/>
    </source>
</evidence>
<name>A0AAV0TGX4_9STRA</name>
<accession>A0AAV0TGX4</accession>
<dbReference type="EMBL" id="CANTFM010000430">
    <property type="protein sequence ID" value="CAI5721759.1"/>
    <property type="molecule type" value="Genomic_DNA"/>
</dbReference>
<comment type="caution">
    <text evidence="1">The sequence shown here is derived from an EMBL/GenBank/DDBJ whole genome shotgun (WGS) entry which is preliminary data.</text>
</comment>
<protein>
    <submittedName>
        <fullName evidence="1">Uncharacterized protein</fullName>
    </submittedName>
</protein>
<organism evidence="1 2">
    <name type="scientific">Peronospora destructor</name>
    <dbReference type="NCBI Taxonomy" id="86335"/>
    <lineage>
        <taxon>Eukaryota</taxon>
        <taxon>Sar</taxon>
        <taxon>Stramenopiles</taxon>
        <taxon>Oomycota</taxon>
        <taxon>Peronosporomycetes</taxon>
        <taxon>Peronosporales</taxon>
        <taxon>Peronosporaceae</taxon>
        <taxon>Peronospora</taxon>
    </lineage>
</organism>
<sequence length="122" mass="13981">MRARGRYALAKKLSWKVRKNCGWSSRSSRTYWFVDDMDDFISPYRRQRPLSSSTAPTRCSVCNKAASFSKSIRQTFESCDVMSIAREELVDHQEKEELNSDGIRLSSITVNSSCYSSLDGFN</sequence>